<protein>
    <submittedName>
        <fullName evidence="2">Group-specific protein</fullName>
    </submittedName>
</protein>
<dbReference type="Proteomes" id="UP000221020">
    <property type="component" value="Unassembled WGS sequence"/>
</dbReference>
<evidence type="ECO:0000256" key="1">
    <source>
        <dbReference type="SAM" id="Phobius"/>
    </source>
</evidence>
<feature type="transmembrane region" description="Helical" evidence="1">
    <location>
        <begin position="121"/>
        <end position="144"/>
    </location>
</feature>
<comment type="caution">
    <text evidence="2">The sequence shown here is derived from an EMBL/GenBank/DDBJ whole genome shotgun (WGS) entry which is preliminary data.</text>
</comment>
<proteinExistence type="predicted"/>
<dbReference type="EMBL" id="NVOR01000111">
    <property type="protein sequence ID" value="PED80468.1"/>
    <property type="molecule type" value="Genomic_DNA"/>
</dbReference>
<sequence>MERGIVLRCINCGSSCTDGQLNCKNCQRILHNEPKEEISPIEKDMEQYVGAHYPYYKRKWDKERKRIARWSWNGWAAIFNVGWFGYRKYYLPAFLFVMLLVACDAFSYYMGFNVSLPIINMVPLTFLLLIFMIIGVGIFANGLYYRFAERRIYRIKAREIENEAVESYLIRDSGGTSKMGAAIVTVLTAASIFLSHFFFPTDQDVIQKVRTSSLYEYPFFSIGESFEMYFQQPEWEYYRGTDGLELVEFHGYSRGMPRQKIVIQFVVDYQMHEIEPYSLTVNGEPRGEEEFLKMMEDVFRIQNPFELDDGLQWNDSKEML</sequence>
<accession>A0AA91ZSB4</accession>
<keyword evidence="1" id="KW-1133">Transmembrane helix</keyword>
<evidence type="ECO:0000313" key="2">
    <source>
        <dbReference type="EMBL" id="PED80468.1"/>
    </source>
</evidence>
<dbReference type="Pfam" id="PF10947">
    <property type="entry name" value="DUF2628"/>
    <property type="match status" value="1"/>
</dbReference>
<organism evidence="2 3">
    <name type="scientific">Bacillus pseudomycoides</name>
    <dbReference type="NCBI Taxonomy" id="64104"/>
    <lineage>
        <taxon>Bacteria</taxon>
        <taxon>Bacillati</taxon>
        <taxon>Bacillota</taxon>
        <taxon>Bacilli</taxon>
        <taxon>Bacillales</taxon>
        <taxon>Bacillaceae</taxon>
        <taxon>Bacillus</taxon>
        <taxon>Bacillus cereus group</taxon>
    </lineage>
</organism>
<feature type="transmembrane region" description="Helical" evidence="1">
    <location>
        <begin position="89"/>
        <end position="109"/>
    </location>
</feature>
<name>A0AA91ZSB4_9BACI</name>
<feature type="transmembrane region" description="Helical" evidence="1">
    <location>
        <begin position="179"/>
        <end position="199"/>
    </location>
</feature>
<keyword evidence="1" id="KW-0472">Membrane</keyword>
<reference evidence="2 3" key="1">
    <citation type="submission" date="2017-09" db="EMBL/GenBank/DDBJ databases">
        <title>Large-scale bioinformatics analysis of Bacillus genomes uncovers conserved roles of natural products in bacterial physiology.</title>
        <authorList>
            <consortium name="Agbiome Team Llc"/>
            <person name="Bleich R.M."/>
            <person name="Grubbs K.J."/>
            <person name="Santa Maria K.C."/>
            <person name="Allen S.E."/>
            <person name="Farag S."/>
            <person name="Shank E.A."/>
            <person name="Bowers A."/>
        </authorList>
    </citation>
    <scope>NUCLEOTIDE SEQUENCE [LARGE SCALE GENOMIC DNA]</scope>
    <source>
        <strain evidence="2 3">AFS092012</strain>
    </source>
</reference>
<gene>
    <name evidence="2" type="ORF">CON65_22515</name>
</gene>
<keyword evidence="1" id="KW-0812">Transmembrane</keyword>
<evidence type="ECO:0000313" key="3">
    <source>
        <dbReference type="Proteomes" id="UP000221020"/>
    </source>
</evidence>
<dbReference type="AlphaFoldDB" id="A0AA91ZSB4"/>
<dbReference type="InterPro" id="IPR024399">
    <property type="entry name" value="DUF2628"/>
</dbReference>